<accession>A0A517P7M1</accession>
<dbReference type="GO" id="GO:0008930">
    <property type="term" value="F:methylthioadenosine nucleosidase activity"/>
    <property type="evidence" value="ECO:0007669"/>
    <property type="project" value="TreeGrafter"/>
</dbReference>
<name>A0A517P7M1_9PLAN</name>
<dbReference type="PANTHER" id="PTHR46832">
    <property type="entry name" value="5'-METHYLTHIOADENOSINE/S-ADENOSYLHOMOCYSTEINE NUCLEOSIDASE"/>
    <property type="match status" value="1"/>
</dbReference>
<dbReference type="OrthoDB" id="261107at2"/>
<evidence type="ECO:0000259" key="1">
    <source>
        <dbReference type="Pfam" id="PF01048"/>
    </source>
</evidence>
<dbReference type="EC" id="3.2.2.9" evidence="2"/>
<dbReference type="GO" id="GO:0009116">
    <property type="term" value="P:nucleoside metabolic process"/>
    <property type="evidence" value="ECO:0007669"/>
    <property type="project" value="InterPro"/>
</dbReference>
<dbReference type="Proteomes" id="UP000318741">
    <property type="component" value="Chromosome"/>
</dbReference>
<feature type="domain" description="Nucleoside phosphorylase" evidence="1">
    <location>
        <begin position="29"/>
        <end position="91"/>
    </location>
</feature>
<keyword evidence="3" id="KW-1185">Reference proteome</keyword>
<evidence type="ECO:0000313" key="3">
    <source>
        <dbReference type="Proteomes" id="UP000318741"/>
    </source>
</evidence>
<dbReference type="Pfam" id="PF01048">
    <property type="entry name" value="PNP_UDP_1"/>
    <property type="match status" value="2"/>
</dbReference>
<dbReference type="GO" id="GO:0008782">
    <property type="term" value="F:adenosylhomocysteine nucleosidase activity"/>
    <property type="evidence" value="ECO:0007669"/>
    <property type="project" value="UniProtKB-EC"/>
</dbReference>
<feature type="domain" description="Nucleoside phosphorylase" evidence="1">
    <location>
        <begin position="99"/>
        <end position="158"/>
    </location>
</feature>
<sequence>MFDPNGPVLLISALQRELPPPDGPLRDVRMIAGGVGRRRAEATTADAIGWLKPRLVVSIGYCGGLDPALKTGDVATADAILAPDGTRYVAEPLGEPAVTLATVDRPLLTATDKAALRKRTGAAVVDMEASGVAEACAEAGVPFAAVKVVTDAAGDDLPAGLEPFLRFAAGEGSIARCAGALLRRPTLVGDLLRLAATSRRCSANLAAYLTNALPAHAPPSGDGEPG</sequence>
<dbReference type="Gene3D" id="3.40.50.1580">
    <property type="entry name" value="Nucleoside phosphorylase domain"/>
    <property type="match status" value="2"/>
</dbReference>
<dbReference type="SUPFAM" id="SSF53167">
    <property type="entry name" value="Purine and uridine phosphorylases"/>
    <property type="match status" value="1"/>
</dbReference>
<dbReference type="KEGG" id="acaf:CA12_14590"/>
<dbReference type="EMBL" id="CP036265">
    <property type="protein sequence ID" value="QDT15374.1"/>
    <property type="molecule type" value="Genomic_DNA"/>
</dbReference>
<gene>
    <name evidence="2" type="primary">mtnN</name>
    <name evidence="2" type="ORF">CA12_14590</name>
</gene>
<dbReference type="GO" id="GO:0005829">
    <property type="term" value="C:cytosol"/>
    <property type="evidence" value="ECO:0007669"/>
    <property type="project" value="TreeGrafter"/>
</dbReference>
<evidence type="ECO:0000313" key="2">
    <source>
        <dbReference type="EMBL" id="QDT15374.1"/>
    </source>
</evidence>
<keyword evidence="2" id="KW-0378">Hydrolase</keyword>
<dbReference type="GO" id="GO:0019284">
    <property type="term" value="P:L-methionine salvage from S-adenosylmethionine"/>
    <property type="evidence" value="ECO:0007669"/>
    <property type="project" value="TreeGrafter"/>
</dbReference>
<protein>
    <submittedName>
        <fullName evidence="2">5'-methylthioadenosine/S-adenosylhomocysteine nucleosidase</fullName>
        <ecNumber evidence="2">3.2.2.9</ecNumber>
    </submittedName>
</protein>
<dbReference type="InterPro" id="IPR035994">
    <property type="entry name" value="Nucleoside_phosphorylase_sf"/>
</dbReference>
<dbReference type="AlphaFoldDB" id="A0A517P7M1"/>
<dbReference type="InterPro" id="IPR000845">
    <property type="entry name" value="Nucleoside_phosphorylase_d"/>
</dbReference>
<dbReference type="RefSeq" id="WP_145358179.1">
    <property type="nucleotide sequence ID" value="NZ_CP036265.1"/>
</dbReference>
<reference evidence="2 3" key="1">
    <citation type="submission" date="2019-02" db="EMBL/GenBank/DDBJ databases">
        <title>Deep-cultivation of Planctomycetes and their phenomic and genomic characterization uncovers novel biology.</title>
        <authorList>
            <person name="Wiegand S."/>
            <person name="Jogler M."/>
            <person name="Boedeker C."/>
            <person name="Pinto D."/>
            <person name="Vollmers J."/>
            <person name="Rivas-Marin E."/>
            <person name="Kohn T."/>
            <person name="Peeters S.H."/>
            <person name="Heuer A."/>
            <person name="Rast P."/>
            <person name="Oberbeckmann S."/>
            <person name="Bunk B."/>
            <person name="Jeske O."/>
            <person name="Meyerdierks A."/>
            <person name="Storesund J.E."/>
            <person name="Kallscheuer N."/>
            <person name="Luecker S."/>
            <person name="Lage O.M."/>
            <person name="Pohl T."/>
            <person name="Merkel B.J."/>
            <person name="Hornburger P."/>
            <person name="Mueller R.-W."/>
            <person name="Bruemmer F."/>
            <person name="Labrenz M."/>
            <person name="Spormann A.M."/>
            <person name="Op den Camp H."/>
            <person name="Overmann J."/>
            <person name="Amann R."/>
            <person name="Jetten M.S.M."/>
            <person name="Mascher T."/>
            <person name="Medema M.H."/>
            <person name="Devos D.P."/>
            <person name="Kaster A.-K."/>
            <person name="Ovreas L."/>
            <person name="Rohde M."/>
            <person name="Galperin M.Y."/>
            <person name="Jogler C."/>
        </authorList>
    </citation>
    <scope>NUCLEOTIDE SEQUENCE [LARGE SCALE GENOMIC DNA]</scope>
    <source>
        <strain evidence="2 3">CA12</strain>
    </source>
</reference>
<dbReference type="PANTHER" id="PTHR46832:SF1">
    <property type="entry name" value="5'-METHYLTHIOADENOSINE_S-ADENOSYLHOMOCYSTEINE NUCLEOSIDASE"/>
    <property type="match status" value="1"/>
</dbReference>
<organism evidence="2 3">
    <name type="scientific">Alienimonas californiensis</name>
    <dbReference type="NCBI Taxonomy" id="2527989"/>
    <lineage>
        <taxon>Bacteria</taxon>
        <taxon>Pseudomonadati</taxon>
        <taxon>Planctomycetota</taxon>
        <taxon>Planctomycetia</taxon>
        <taxon>Planctomycetales</taxon>
        <taxon>Planctomycetaceae</taxon>
        <taxon>Alienimonas</taxon>
    </lineage>
</organism>
<proteinExistence type="predicted"/>
<keyword evidence="2" id="KW-0326">Glycosidase</keyword>